<dbReference type="PANTHER" id="PTHR42824">
    <property type="entry name" value="GLUTAMINE AMIDOTRANSFERASE"/>
    <property type="match status" value="1"/>
</dbReference>
<sequence>MCELLGMSANVPTDICFSFTGLVQRGGKTGPHKDGWGIAFYEGKGCRVFQDPQASADSQLAELVRTFPIKSNLVISHIRKANRGKVDLKNTHPFVRELWGYYWTFAHNGQLKGVKKEPLKDFTPVGTTDSEYAFCWVLSELKKKFKTRPKNEVQLSQEIRKLLSKLGKKGVSNILISDSKYLYAYCSTKLVYITRHAPFGEAKLIDADLSIDFSKHTSPKDIVTVLATSPLTQNEIWTQFLPGEFQVWKEGKQWQRFSPDKENRSA</sequence>
<comment type="caution">
    <text evidence="3">The sequence shown here is derived from an EMBL/GenBank/DDBJ whole genome shotgun (WGS) entry which is preliminary data.</text>
</comment>
<keyword evidence="3" id="KW-0808">Transferase</keyword>
<dbReference type="Pfam" id="PF13230">
    <property type="entry name" value="GATase_4"/>
    <property type="match status" value="1"/>
</dbReference>
<dbReference type="CDD" id="cd01908">
    <property type="entry name" value="YafJ"/>
    <property type="match status" value="1"/>
</dbReference>
<accession>A0A4V3JFK3</accession>
<keyword evidence="1 3" id="KW-0315">Glutamine amidotransferase</keyword>
<evidence type="ECO:0000313" key="3">
    <source>
        <dbReference type="EMBL" id="TGK37672.1"/>
    </source>
</evidence>
<dbReference type="AlphaFoldDB" id="A0A4V3JFK3"/>
<gene>
    <name evidence="3" type="ORF">EHO65_14240</name>
</gene>
<protein>
    <submittedName>
        <fullName evidence="3">Class II glutamine amidotransferase</fullName>
    </submittedName>
</protein>
<dbReference type="PANTHER" id="PTHR42824:SF1">
    <property type="entry name" value="GLUTAMINE AMIDOTRANSFERASE YAFJ-RELATED"/>
    <property type="match status" value="1"/>
</dbReference>
<evidence type="ECO:0000259" key="2">
    <source>
        <dbReference type="PROSITE" id="PS51278"/>
    </source>
</evidence>
<dbReference type="Gene3D" id="3.60.20.10">
    <property type="entry name" value="Glutamine Phosphoribosylpyrophosphate, subunit 1, domain 1"/>
    <property type="match status" value="1"/>
</dbReference>
<dbReference type="SUPFAM" id="SSF56235">
    <property type="entry name" value="N-terminal nucleophile aminohydrolases (Ntn hydrolases)"/>
    <property type="match status" value="1"/>
</dbReference>
<reference evidence="3" key="1">
    <citation type="journal article" date="2019" name="PLoS Negl. Trop. Dis.">
        <title>Revisiting the worldwide diversity of Leptospira species in the environment.</title>
        <authorList>
            <person name="Vincent A.T."/>
            <person name="Schiettekatte O."/>
            <person name="Bourhy P."/>
            <person name="Veyrier F.J."/>
            <person name="Picardeau M."/>
        </authorList>
    </citation>
    <scope>NUCLEOTIDE SEQUENCE [LARGE SCALE GENOMIC DNA]</scope>
    <source>
        <strain evidence="3">201800301</strain>
    </source>
</reference>
<dbReference type="Proteomes" id="UP000298097">
    <property type="component" value="Unassembled WGS sequence"/>
</dbReference>
<feature type="domain" description="Glutamine amidotransferase type-2" evidence="2">
    <location>
        <begin position="2"/>
        <end position="266"/>
    </location>
</feature>
<dbReference type="RefSeq" id="WP_135775256.1">
    <property type="nucleotide sequence ID" value="NZ_RQEY01000019.1"/>
</dbReference>
<dbReference type="InterPro" id="IPR029055">
    <property type="entry name" value="Ntn_hydrolases_N"/>
</dbReference>
<dbReference type="GO" id="GO:0016740">
    <property type="term" value="F:transferase activity"/>
    <property type="evidence" value="ECO:0007669"/>
    <property type="project" value="UniProtKB-KW"/>
</dbReference>
<dbReference type="InterPro" id="IPR026869">
    <property type="entry name" value="EgtC-like"/>
</dbReference>
<keyword evidence="4" id="KW-1185">Reference proteome</keyword>
<organism evidence="3 4">
    <name type="scientific">Leptospira andrefontaineae</name>
    <dbReference type="NCBI Taxonomy" id="2484976"/>
    <lineage>
        <taxon>Bacteria</taxon>
        <taxon>Pseudomonadati</taxon>
        <taxon>Spirochaetota</taxon>
        <taxon>Spirochaetia</taxon>
        <taxon>Leptospirales</taxon>
        <taxon>Leptospiraceae</taxon>
        <taxon>Leptospira</taxon>
    </lineage>
</organism>
<dbReference type="PROSITE" id="PS51278">
    <property type="entry name" value="GATASE_TYPE_2"/>
    <property type="match status" value="1"/>
</dbReference>
<evidence type="ECO:0000313" key="4">
    <source>
        <dbReference type="Proteomes" id="UP000298097"/>
    </source>
</evidence>
<name>A0A4V3JFK3_9LEPT</name>
<dbReference type="InterPro" id="IPR017932">
    <property type="entry name" value="GATase_2_dom"/>
</dbReference>
<evidence type="ECO:0000256" key="1">
    <source>
        <dbReference type="ARBA" id="ARBA00022962"/>
    </source>
</evidence>
<dbReference type="OrthoDB" id="321954at2"/>
<proteinExistence type="predicted"/>
<dbReference type="EMBL" id="RQEY01000019">
    <property type="protein sequence ID" value="TGK37672.1"/>
    <property type="molecule type" value="Genomic_DNA"/>
</dbReference>